<accession>A0A1Y1CE06</accession>
<keyword evidence="4" id="KW-1185">Reference proteome</keyword>
<dbReference type="Gene3D" id="3.40.50.2000">
    <property type="entry name" value="Glycogen Phosphorylase B"/>
    <property type="match status" value="2"/>
</dbReference>
<evidence type="ECO:0000313" key="3">
    <source>
        <dbReference type="EMBL" id="BAX78589.1"/>
    </source>
</evidence>
<dbReference type="EMBL" id="AP018042">
    <property type="protein sequence ID" value="BAX78589.1"/>
    <property type="molecule type" value="Genomic_DNA"/>
</dbReference>
<gene>
    <name evidence="3" type="ORF">ALGA_0194</name>
</gene>
<proteinExistence type="predicted"/>
<evidence type="ECO:0000256" key="1">
    <source>
        <dbReference type="ARBA" id="ARBA00022676"/>
    </source>
</evidence>
<dbReference type="InterPro" id="IPR051199">
    <property type="entry name" value="LPS_LOS_Heptosyltrfase"/>
</dbReference>
<dbReference type="SUPFAM" id="SSF53756">
    <property type="entry name" value="UDP-Glycosyltransferase/glycogen phosphorylase"/>
    <property type="match status" value="1"/>
</dbReference>
<reference evidence="3 4" key="1">
    <citation type="journal article" date="2018" name="Mar. Genomics">
        <title>Complete genome sequence of Marinifilaceae bacterium strain SPP2, isolated from the Antarctic marine sediment.</title>
        <authorList>
            <person name="Watanabe M."/>
            <person name="Kojima H."/>
            <person name="Fukui M."/>
        </authorList>
    </citation>
    <scope>NUCLEOTIDE SEQUENCE [LARGE SCALE GENOMIC DNA]</scope>
    <source>
        <strain evidence="3 4">SPP2</strain>
    </source>
</reference>
<dbReference type="CDD" id="cd03789">
    <property type="entry name" value="GT9_LPS_heptosyltransferase"/>
    <property type="match status" value="1"/>
</dbReference>
<dbReference type="KEGG" id="mbas:ALGA_0194"/>
<reference evidence="4" key="2">
    <citation type="journal article" date="2020" name="Antonie Van Leeuwenhoek">
        <title>Labilibaculum antarcticum sp. nov., a novel facultative anaerobic, psychrotorelant bacterium isolated from marine sediment of Antarctica.</title>
        <authorList>
            <person name="Watanabe M."/>
            <person name="Kojima H."/>
            <person name="Fukui M."/>
        </authorList>
    </citation>
    <scope>NUCLEOTIDE SEQUENCE [LARGE SCALE GENOMIC DNA]</scope>
    <source>
        <strain evidence="4">SPP2</strain>
    </source>
</reference>
<organism evidence="3 4">
    <name type="scientific">Labilibaculum antarcticum</name>
    <dbReference type="NCBI Taxonomy" id="1717717"/>
    <lineage>
        <taxon>Bacteria</taxon>
        <taxon>Pseudomonadati</taxon>
        <taxon>Bacteroidota</taxon>
        <taxon>Bacteroidia</taxon>
        <taxon>Marinilabiliales</taxon>
        <taxon>Marinifilaceae</taxon>
        <taxon>Labilibaculum</taxon>
    </lineage>
</organism>
<dbReference type="InterPro" id="IPR002201">
    <property type="entry name" value="Glyco_trans_9"/>
</dbReference>
<name>A0A1Y1CE06_9BACT</name>
<evidence type="ECO:0000256" key="2">
    <source>
        <dbReference type="ARBA" id="ARBA00022679"/>
    </source>
</evidence>
<dbReference type="GO" id="GO:0005829">
    <property type="term" value="C:cytosol"/>
    <property type="evidence" value="ECO:0007669"/>
    <property type="project" value="TreeGrafter"/>
</dbReference>
<keyword evidence="1" id="KW-0328">Glycosyltransferase</keyword>
<dbReference type="GO" id="GO:0009244">
    <property type="term" value="P:lipopolysaccharide core region biosynthetic process"/>
    <property type="evidence" value="ECO:0007669"/>
    <property type="project" value="TreeGrafter"/>
</dbReference>
<evidence type="ECO:0008006" key="5">
    <source>
        <dbReference type="Google" id="ProtNLM"/>
    </source>
</evidence>
<dbReference type="Proteomes" id="UP000218267">
    <property type="component" value="Chromosome"/>
</dbReference>
<dbReference type="OrthoDB" id="642366at2"/>
<dbReference type="Pfam" id="PF01075">
    <property type="entry name" value="Glyco_transf_9"/>
    <property type="match status" value="1"/>
</dbReference>
<dbReference type="PANTHER" id="PTHR30160">
    <property type="entry name" value="TETRAACYLDISACCHARIDE 4'-KINASE-RELATED"/>
    <property type="match status" value="1"/>
</dbReference>
<dbReference type="GO" id="GO:0008713">
    <property type="term" value="F:ADP-heptose-lipopolysaccharide heptosyltransferase activity"/>
    <property type="evidence" value="ECO:0007669"/>
    <property type="project" value="TreeGrafter"/>
</dbReference>
<protein>
    <recommendedName>
        <fullName evidence="5">Glycosyltransferase family 9 protein</fullName>
    </recommendedName>
</protein>
<dbReference type="RefSeq" id="WP_096427525.1">
    <property type="nucleotide sequence ID" value="NZ_AP018042.1"/>
</dbReference>
<keyword evidence="2" id="KW-0808">Transferase</keyword>
<evidence type="ECO:0000313" key="4">
    <source>
        <dbReference type="Proteomes" id="UP000218267"/>
    </source>
</evidence>
<sequence length="350" mass="39514">MKNSIVPIKNAKKIIVRLPNFLGDSIMSTPTLQLLLTEYPTAMLTIVCKEPISELFQDFTRVEEIIIDDTKKKGNRILNVIKLIGKIRSEKYDLGVLFHNSFLNALIFRLARISHVIGYKNESRGVLLTYGLKMERRRHYVNHYAELVNSYLNDKYKILPELNISIPEGNFIGDFDEKRPIVGLSLGFDEQKGRSYPKSNSISLIHELLKLNKYNLVILGGKSEVSRGSEYINQISASDHNFVRNLTGKLTVPQFVNVISNLDLLVTIDSSPMHIAASAETPFIVLLGKSTSPFCTVKPKVDFGVYLKNENSLLDESLFISQITPLEIIEQIEAFFCNKSNCITNVLTSV</sequence>
<dbReference type="AlphaFoldDB" id="A0A1Y1CE06"/>
<dbReference type="PANTHER" id="PTHR30160:SF7">
    <property type="entry name" value="ADP-HEPTOSE--LPS HEPTOSYLTRANSFERASE 2"/>
    <property type="match status" value="1"/>
</dbReference>